<dbReference type="InterPro" id="IPR009003">
    <property type="entry name" value="Peptidase_S1_PA"/>
</dbReference>
<dbReference type="SUPFAM" id="SSF50156">
    <property type="entry name" value="PDZ domain-like"/>
    <property type="match status" value="2"/>
</dbReference>
<evidence type="ECO:0000259" key="4">
    <source>
        <dbReference type="PROSITE" id="PS50106"/>
    </source>
</evidence>
<comment type="similarity">
    <text evidence="1">Belongs to the peptidase S1C family.</text>
</comment>
<dbReference type="PROSITE" id="PS50106">
    <property type="entry name" value="PDZ"/>
    <property type="match status" value="1"/>
</dbReference>
<dbReference type="InterPro" id="IPR036034">
    <property type="entry name" value="PDZ_sf"/>
</dbReference>
<dbReference type="GO" id="GO:0004252">
    <property type="term" value="F:serine-type endopeptidase activity"/>
    <property type="evidence" value="ECO:0007669"/>
    <property type="project" value="InterPro"/>
</dbReference>
<evidence type="ECO:0000256" key="1">
    <source>
        <dbReference type="ARBA" id="ARBA00010541"/>
    </source>
</evidence>
<dbReference type="InterPro" id="IPR001478">
    <property type="entry name" value="PDZ"/>
</dbReference>
<feature type="domain" description="PDZ" evidence="4">
    <location>
        <begin position="255"/>
        <end position="339"/>
    </location>
</feature>
<dbReference type="PRINTS" id="PR00834">
    <property type="entry name" value="PROTEASES2C"/>
</dbReference>
<evidence type="ECO:0000256" key="2">
    <source>
        <dbReference type="ARBA" id="ARBA00022670"/>
    </source>
</evidence>
<dbReference type="SUPFAM" id="SSF50494">
    <property type="entry name" value="Trypsin-like serine proteases"/>
    <property type="match status" value="1"/>
</dbReference>
<name>A0A7S0GRI0_9EUKA</name>
<reference evidence="5" key="1">
    <citation type="submission" date="2021-01" db="EMBL/GenBank/DDBJ databases">
        <authorList>
            <person name="Corre E."/>
            <person name="Pelletier E."/>
            <person name="Niang G."/>
            <person name="Scheremetjew M."/>
            <person name="Finn R."/>
            <person name="Kale V."/>
            <person name="Holt S."/>
            <person name="Cochrane G."/>
            <person name="Meng A."/>
            <person name="Brown T."/>
            <person name="Cohen L."/>
        </authorList>
    </citation>
    <scope>NUCLEOTIDE SEQUENCE</scope>
    <source>
        <strain evidence="5">CCMP2058</strain>
    </source>
</reference>
<keyword evidence="2" id="KW-0645">Protease</keyword>
<gene>
    <name evidence="5" type="ORF">LAMO00422_LOCUS6084</name>
</gene>
<sequence>MISPAFPNDPCNRPIRTRMTAIMSPASYKSVVQPSLKAVVSIYTSKKVKTQEGGHFSFGPFQFDIPKNDTPMRQQALGSGVIVRKDGLVITNNHVISMADEIKVVLVDGRSFDAKVIVRDPDCDLAALRFVKTDKNASLFEGGFPTLKIGRGDALEVGDVVLAIGNNLGLQGTVTQGIISAVGRVLPQKKSVVSKITVPLIQTSASINPGSSGGALVSMSGELVGINTAILTPSRGNVGLAFAVPSNYITPVLSAVDNKKKDVVRPFLGCTLKKVSYPGKGILVHSVLKGGPAEKGGIKAEDVIIELQDTNITDSDRFLMMVALQNINSEILIKVKRGDDIIRCTVKVGVWEKGTEQFIVVSDDRNPLSGSTIAQMNPTINSKLNIDQDKTGVVIIQVAANSIAAGLFRGGDQIIMIDKKKVTTLKDVTSRLDKAVSSKTRTIVTIRVARGDAVIEFRLSVGGGPRSRL</sequence>
<dbReference type="SMART" id="SM00228">
    <property type="entry name" value="PDZ"/>
    <property type="match status" value="2"/>
</dbReference>
<proteinExistence type="inferred from homology"/>
<dbReference type="InterPro" id="IPR001940">
    <property type="entry name" value="Peptidase_S1C"/>
</dbReference>
<dbReference type="Gene3D" id="2.30.42.10">
    <property type="match status" value="2"/>
</dbReference>
<dbReference type="EMBL" id="HBEM01008722">
    <property type="protein sequence ID" value="CAD8441012.1"/>
    <property type="molecule type" value="Transcribed_RNA"/>
</dbReference>
<evidence type="ECO:0000313" key="5">
    <source>
        <dbReference type="EMBL" id="CAD8441012.1"/>
    </source>
</evidence>
<protein>
    <recommendedName>
        <fullName evidence="4">PDZ domain-containing protein</fullName>
    </recommendedName>
</protein>
<dbReference type="AlphaFoldDB" id="A0A7S0GRI0"/>
<keyword evidence="3" id="KW-0378">Hydrolase</keyword>
<accession>A0A7S0GRI0</accession>
<evidence type="ECO:0000256" key="3">
    <source>
        <dbReference type="ARBA" id="ARBA00022801"/>
    </source>
</evidence>
<dbReference type="GO" id="GO:0006508">
    <property type="term" value="P:proteolysis"/>
    <property type="evidence" value="ECO:0007669"/>
    <property type="project" value="UniProtKB-KW"/>
</dbReference>
<organism evidence="5">
    <name type="scientific">Amorphochlora amoebiformis</name>
    <dbReference type="NCBI Taxonomy" id="1561963"/>
    <lineage>
        <taxon>Eukaryota</taxon>
        <taxon>Sar</taxon>
        <taxon>Rhizaria</taxon>
        <taxon>Cercozoa</taxon>
        <taxon>Chlorarachniophyceae</taxon>
        <taxon>Amorphochlora</taxon>
    </lineage>
</organism>
<dbReference type="PANTHER" id="PTHR22939">
    <property type="entry name" value="SERINE PROTEASE FAMILY S1C HTRA-RELATED"/>
    <property type="match status" value="1"/>
</dbReference>
<dbReference type="PANTHER" id="PTHR22939:SF129">
    <property type="entry name" value="SERINE PROTEASE HTRA2, MITOCHONDRIAL"/>
    <property type="match status" value="1"/>
</dbReference>
<dbReference type="Pfam" id="PF13180">
    <property type="entry name" value="PDZ_2"/>
    <property type="match status" value="2"/>
</dbReference>
<dbReference type="Gene3D" id="2.40.10.120">
    <property type="match status" value="1"/>
</dbReference>
<dbReference type="Pfam" id="PF13365">
    <property type="entry name" value="Trypsin_2"/>
    <property type="match status" value="1"/>
</dbReference>